<reference evidence="8" key="1">
    <citation type="submission" date="2018-02" db="EMBL/GenBank/DDBJ databases">
        <authorList>
            <person name="O'Hara-Hanley K."/>
            <person name="Soby S."/>
        </authorList>
    </citation>
    <scope>NUCLEOTIDE SEQUENCE [LARGE SCALE GENOMIC DNA]</scope>
    <source>
        <strain evidence="8">MWU14-2602</strain>
    </source>
</reference>
<keyword evidence="4 6" id="KW-1133">Transmembrane helix</keyword>
<evidence type="ECO:0000313" key="7">
    <source>
        <dbReference type="EMBL" id="POZ60397.1"/>
    </source>
</evidence>
<accession>A0A2S5DBR8</accession>
<dbReference type="PANTHER" id="PTHR43370:SF1">
    <property type="entry name" value="GUANOSINE ABC TRANSPORTER PERMEASE PROTEIN NUPQ"/>
    <property type="match status" value="1"/>
</dbReference>
<evidence type="ECO:0000256" key="5">
    <source>
        <dbReference type="ARBA" id="ARBA00023136"/>
    </source>
</evidence>
<keyword evidence="5 6" id="KW-0472">Membrane</keyword>
<dbReference type="OrthoDB" id="9792579at2"/>
<dbReference type="PANTHER" id="PTHR43370">
    <property type="entry name" value="SUGAR ABC TRANSPORTER INTEGRAL MEMBRANE PROTEIN-RELATED"/>
    <property type="match status" value="1"/>
</dbReference>
<proteinExistence type="predicted"/>
<keyword evidence="2" id="KW-1003">Cell membrane</keyword>
<gene>
    <name evidence="7" type="ORF">C2I19_18820</name>
</gene>
<evidence type="ECO:0000256" key="4">
    <source>
        <dbReference type="ARBA" id="ARBA00022989"/>
    </source>
</evidence>
<evidence type="ECO:0000256" key="2">
    <source>
        <dbReference type="ARBA" id="ARBA00022475"/>
    </source>
</evidence>
<feature type="transmembrane region" description="Helical" evidence="6">
    <location>
        <begin position="89"/>
        <end position="111"/>
    </location>
</feature>
<comment type="caution">
    <text evidence="7">The sequence shown here is derived from an EMBL/GenBank/DDBJ whole genome shotgun (WGS) entry which is preliminary data.</text>
</comment>
<name>A0A2S5DBR8_9NEIS</name>
<evidence type="ECO:0000256" key="1">
    <source>
        <dbReference type="ARBA" id="ARBA00004651"/>
    </source>
</evidence>
<feature type="transmembrane region" description="Helical" evidence="6">
    <location>
        <begin position="156"/>
        <end position="174"/>
    </location>
</feature>
<dbReference type="Proteomes" id="UP000237082">
    <property type="component" value="Unassembled WGS sequence"/>
</dbReference>
<dbReference type="InterPro" id="IPR001851">
    <property type="entry name" value="ABC_transp_permease"/>
</dbReference>
<sequence length="321" mass="33971">MEMFFSLLDSTLRVATPLVLAALAGMFSERSGVVDISLEGKMLVAAFASAAAAYVTHSPWIGLLAGIMAAVSFSMIHAFVSVTYNGNQLISGMAINTVASGITPVLALAWFQQGGNSPQLPDDGRFHEIVLPFADALREVPVVGLVYSKLISGHSILVYITALIVIPLVSWVLYKTRFGLRLRAVGENPHAADTAGISVAKVRYTALFWNGVLCGMAGTYLSVYQTGSFIKEMTAGKGFLALAALIFGKWRPVPAVMGCLLFAFADAVQIRLEGVALPVVGQIPSQAIAVIPYVLTVLLLAGFVGRAVAPKAIGIPFVKSR</sequence>
<evidence type="ECO:0000256" key="6">
    <source>
        <dbReference type="SAM" id="Phobius"/>
    </source>
</evidence>
<comment type="subcellular location">
    <subcellularLocation>
        <location evidence="1">Cell membrane</location>
        <topology evidence="1">Multi-pass membrane protein</topology>
    </subcellularLocation>
</comment>
<protein>
    <submittedName>
        <fullName evidence="7">Sugar ABC transporter permease</fullName>
    </submittedName>
</protein>
<organism evidence="7 8">
    <name type="scientific">Chromobacterium alticapitis</name>
    <dbReference type="NCBI Taxonomy" id="2073169"/>
    <lineage>
        <taxon>Bacteria</taxon>
        <taxon>Pseudomonadati</taxon>
        <taxon>Pseudomonadota</taxon>
        <taxon>Betaproteobacteria</taxon>
        <taxon>Neisseriales</taxon>
        <taxon>Chromobacteriaceae</taxon>
        <taxon>Chromobacterium</taxon>
    </lineage>
</organism>
<dbReference type="CDD" id="cd06580">
    <property type="entry name" value="TM_PBP1_transp_TpRbsC_like"/>
    <property type="match status" value="1"/>
</dbReference>
<feature type="transmembrane region" description="Helical" evidence="6">
    <location>
        <begin position="63"/>
        <end position="82"/>
    </location>
</feature>
<keyword evidence="8" id="KW-1185">Reference proteome</keyword>
<dbReference type="RefSeq" id="WP_103904165.1">
    <property type="nucleotide sequence ID" value="NZ_PQWB01000123.1"/>
</dbReference>
<dbReference type="EMBL" id="PQWB01000123">
    <property type="protein sequence ID" value="POZ60397.1"/>
    <property type="molecule type" value="Genomic_DNA"/>
</dbReference>
<keyword evidence="3 6" id="KW-0812">Transmembrane</keyword>
<dbReference type="Pfam" id="PF02653">
    <property type="entry name" value="BPD_transp_2"/>
    <property type="match status" value="1"/>
</dbReference>
<evidence type="ECO:0000256" key="3">
    <source>
        <dbReference type="ARBA" id="ARBA00022692"/>
    </source>
</evidence>
<dbReference type="GO" id="GO:0005886">
    <property type="term" value="C:plasma membrane"/>
    <property type="evidence" value="ECO:0007669"/>
    <property type="project" value="UniProtKB-SubCell"/>
</dbReference>
<dbReference type="GO" id="GO:0022857">
    <property type="term" value="F:transmembrane transporter activity"/>
    <property type="evidence" value="ECO:0007669"/>
    <property type="project" value="InterPro"/>
</dbReference>
<feature type="transmembrane region" description="Helical" evidence="6">
    <location>
        <begin position="285"/>
        <end position="309"/>
    </location>
</feature>
<dbReference type="AlphaFoldDB" id="A0A2S5DBR8"/>
<evidence type="ECO:0000313" key="8">
    <source>
        <dbReference type="Proteomes" id="UP000237082"/>
    </source>
</evidence>